<protein>
    <submittedName>
        <fullName evidence="1">Uncharacterized protein</fullName>
    </submittedName>
</protein>
<dbReference type="Proteomes" id="UP000294576">
    <property type="component" value="Unassembled WGS sequence"/>
</dbReference>
<reference evidence="1 2" key="1">
    <citation type="submission" date="2019-03" db="EMBL/GenBank/DDBJ databases">
        <title>Genomic Encyclopedia of Type Strains, Phase IV (KMG-V): Genome sequencing to study the core and pangenomes of soil and plant-associated prokaryotes.</title>
        <authorList>
            <person name="Whitman W."/>
        </authorList>
    </citation>
    <scope>NUCLEOTIDE SEQUENCE [LARGE SCALE GENOMIC DNA]</scope>
    <source>
        <strain evidence="1 2">Hc14</strain>
    </source>
</reference>
<dbReference type="AlphaFoldDB" id="A0A4R3PVR7"/>
<gene>
    <name evidence="1" type="ORF">EV132_13825</name>
</gene>
<comment type="caution">
    <text evidence="1">The sequence shown here is derived from an EMBL/GenBank/DDBJ whole genome shotgun (WGS) entry which is preliminary data.</text>
</comment>
<name>A0A4R3PVR7_RHISU</name>
<proteinExistence type="predicted"/>
<evidence type="ECO:0000313" key="2">
    <source>
        <dbReference type="Proteomes" id="UP000294576"/>
    </source>
</evidence>
<organism evidence="1 2">
    <name type="scientific">Rhizobium sullae</name>
    <name type="common">Rhizobium hedysari</name>
    <dbReference type="NCBI Taxonomy" id="50338"/>
    <lineage>
        <taxon>Bacteria</taxon>
        <taxon>Pseudomonadati</taxon>
        <taxon>Pseudomonadota</taxon>
        <taxon>Alphaproteobacteria</taxon>
        <taxon>Hyphomicrobiales</taxon>
        <taxon>Rhizobiaceae</taxon>
        <taxon>Rhizobium/Agrobacterium group</taxon>
        <taxon>Rhizobium</taxon>
    </lineage>
</organism>
<dbReference type="EMBL" id="SMBH01000038">
    <property type="protein sequence ID" value="TCU04843.1"/>
    <property type="molecule type" value="Genomic_DNA"/>
</dbReference>
<evidence type="ECO:0000313" key="1">
    <source>
        <dbReference type="EMBL" id="TCU04843.1"/>
    </source>
</evidence>
<accession>A0A4R3PVR7</accession>
<sequence>MLRSPQRLRRKLWQWWALTFAAERSACSTVHRCAQLIDAQIRLVRPELGLLEERRWPFYGRCMSCSEPPMIAPEQVDTIEASVLQRRGDQGCTFQSQGCASALSGPEHHDGCEGGQPRVCPSDRSVCALLLRGRLRPYRGSDGRRGKGRILRRIGGYGLSMGYGSQYWRSAGVVGDLRSPATSRRFRYSCSELRARG</sequence>